<dbReference type="OrthoDB" id="3267335at2759"/>
<accession>A0A8H6MEE4</accession>
<comment type="caution">
    <text evidence="2">The sequence shown here is derived from an EMBL/GenBank/DDBJ whole genome shotgun (WGS) entry which is preliminary data.</text>
</comment>
<feature type="chain" id="PRO_5034626547" evidence="1">
    <location>
        <begin position="27"/>
        <end position="295"/>
    </location>
</feature>
<protein>
    <submittedName>
        <fullName evidence="2">Uncharacterized protein</fullName>
    </submittedName>
</protein>
<evidence type="ECO:0000313" key="3">
    <source>
        <dbReference type="Proteomes" id="UP000521943"/>
    </source>
</evidence>
<dbReference type="Proteomes" id="UP000521943">
    <property type="component" value="Unassembled WGS sequence"/>
</dbReference>
<keyword evidence="1" id="KW-0732">Signal</keyword>
<keyword evidence="3" id="KW-1185">Reference proteome</keyword>
<reference evidence="2 3" key="1">
    <citation type="submission" date="2020-07" db="EMBL/GenBank/DDBJ databases">
        <title>Comparative genomics of pyrophilous fungi reveals a link between fire events and developmental genes.</title>
        <authorList>
            <consortium name="DOE Joint Genome Institute"/>
            <person name="Steindorff A.S."/>
            <person name="Carver A."/>
            <person name="Calhoun S."/>
            <person name="Stillman K."/>
            <person name="Liu H."/>
            <person name="Lipzen A."/>
            <person name="Pangilinan J."/>
            <person name="Labutti K."/>
            <person name="Bruns T.D."/>
            <person name="Grigoriev I.V."/>
        </authorList>
    </citation>
    <scope>NUCLEOTIDE SEQUENCE [LARGE SCALE GENOMIC DNA]</scope>
    <source>
        <strain evidence="2 3">CBS 144469</strain>
    </source>
</reference>
<organism evidence="2 3">
    <name type="scientific">Ephemerocybe angulata</name>
    <dbReference type="NCBI Taxonomy" id="980116"/>
    <lineage>
        <taxon>Eukaryota</taxon>
        <taxon>Fungi</taxon>
        <taxon>Dikarya</taxon>
        <taxon>Basidiomycota</taxon>
        <taxon>Agaricomycotina</taxon>
        <taxon>Agaricomycetes</taxon>
        <taxon>Agaricomycetidae</taxon>
        <taxon>Agaricales</taxon>
        <taxon>Agaricineae</taxon>
        <taxon>Psathyrellaceae</taxon>
        <taxon>Ephemerocybe</taxon>
    </lineage>
</organism>
<evidence type="ECO:0000313" key="2">
    <source>
        <dbReference type="EMBL" id="KAF6766338.1"/>
    </source>
</evidence>
<proteinExistence type="predicted"/>
<feature type="signal peptide" evidence="1">
    <location>
        <begin position="1"/>
        <end position="26"/>
    </location>
</feature>
<evidence type="ECO:0000256" key="1">
    <source>
        <dbReference type="SAM" id="SignalP"/>
    </source>
</evidence>
<gene>
    <name evidence="2" type="ORF">DFP72DRAFT_14746</name>
</gene>
<dbReference type="EMBL" id="JACGCI010000001">
    <property type="protein sequence ID" value="KAF6766338.1"/>
    <property type="molecule type" value="Genomic_DNA"/>
</dbReference>
<dbReference type="AlphaFoldDB" id="A0A8H6MEE4"/>
<sequence length="295" mass="31003">MLASARLSALWASTALVLLCPVVVLAQIPVNGQIFTNGLSIINAPALNSEHNVGGNIPISIEVSGNGKLPSAALRPGSKLDTAYEEINIFLVSSKTNVNLTVTAGPNLLTDEEGSVRHFDYKLPSCIQPGQYNMTFYETSSLEKKAVYVITPIPITIRNPSPSGSVCSEGVNALQAQPQEDARAPQSPFLPSGMGTSQTVWTVTMTQGGTLPTAAPSDPSVTTVTMVIESPVFTTNGGETRLSTSTFTTTATMRSQDLSGFIPVTRPDNGALSSRGRLPMGTVATFLLATVIAYV</sequence>
<name>A0A8H6MEE4_9AGAR</name>